<dbReference type="PANTHER" id="PTHR19343:SF25">
    <property type="entry name" value="IG-LIKE DOMAIN-CONTAINING PROTEIN"/>
    <property type="match status" value="1"/>
</dbReference>
<dbReference type="Gene3D" id="2.60.40.10">
    <property type="entry name" value="Immunoglobulins"/>
    <property type="match status" value="1"/>
</dbReference>
<feature type="chain" id="PRO_5047472194" description="Ig-like domain-containing protein" evidence="7">
    <location>
        <begin position="29"/>
        <end position="115"/>
    </location>
</feature>
<organism evidence="9 10">
    <name type="scientific">Rattus norvegicus</name>
    <name type="common">Rat</name>
    <dbReference type="NCBI Taxonomy" id="10116"/>
    <lineage>
        <taxon>Eukaryota</taxon>
        <taxon>Metazoa</taxon>
        <taxon>Chordata</taxon>
        <taxon>Craniata</taxon>
        <taxon>Vertebrata</taxon>
        <taxon>Euteleostomi</taxon>
        <taxon>Mammalia</taxon>
        <taxon>Eutheria</taxon>
        <taxon>Euarchontoglires</taxon>
        <taxon>Glires</taxon>
        <taxon>Rodentia</taxon>
        <taxon>Myomorpha</taxon>
        <taxon>Muroidea</taxon>
        <taxon>Muridae</taxon>
        <taxon>Murinae</taxon>
        <taxon>Rattus</taxon>
    </lineage>
</organism>
<dbReference type="GO" id="GO:0042101">
    <property type="term" value="C:T cell receptor complex"/>
    <property type="evidence" value="ECO:0007669"/>
    <property type="project" value="UniProtKB-KW"/>
</dbReference>
<dbReference type="InterPro" id="IPR013106">
    <property type="entry name" value="Ig_V-set"/>
</dbReference>
<dbReference type="AlphaFoldDB" id="A0A8I6AEL6"/>
<evidence type="ECO:0000259" key="8">
    <source>
        <dbReference type="PROSITE" id="PS50835"/>
    </source>
</evidence>
<reference evidence="9" key="3">
    <citation type="submission" date="2025-09" db="UniProtKB">
        <authorList>
            <consortium name="Ensembl"/>
        </authorList>
    </citation>
    <scope>IDENTIFICATION</scope>
    <source>
        <strain evidence="9">Brown Norway</strain>
    </source>
</reference>
<reference evidence="9" key="2">
    <citation type="submission" date="2025-08" db="UniProtKB">
        <authorList>
            <consortium name="Ensembl"/>
        </authorList>
    </citation>
    <scope>IDENTIFICATION</scope>
    <source>
        <strain evidence="9">Brown Norway</strain>
    </source>
</reference>
<keyword evidence="10" id="KW-1185">Reference proteome</keyword>
<protein>
    <recommendedName>
        <fullName evidence="8">Ig-like domain-containing protein</fullName>
    </recommendedName>
</protein>
<evidence type="ECO:0000256" key="6">
    <source>
        <dbReference type="ARBA" id="ARBA00043266"/>
    </source>
</evidence>
<evidence type="ECO:0000313" key="9">
    <source>
        <dbReference type="Ensembl" id="ENSRNOP00000090857.2"/>
    </source>
</evidence>
<proteinExistence type="predicted"/>
<dbReference type="Proteomes" id="UP000002494">
    <property type="component" value="Chromosome 15"/>
</dbReference>
<keyword evidence="4" id="KW-0675">Receptor</keyword>
<sequence>MQRDKCHMLPQSLLCVLVALALSGCIVAQEVTQVQSTASRQEGEEVTLDCSYETSYVVYYLSWYKQLLSGDIIFLTRQISSSTAEERSGRYSVVFQKSLMSISLVISASQPEDSG</sequence>
<dbReference type="GeneTree" id="ENSGT00940000161790"/>
<dbReference type="OMA" id="YEVSWSG"/>
<dbReference type="InterPro" id="IPR007110">
    <property type="entry name" value="Ig-like_dom"/>
</dbReference>
<dbReference type="AGR" id="RGD:150344088"/>
<dbReference type="PROSITE" id="PS51257">
    <property type="entry name" value="PROKAR_LIPOPROTEIN"/>
    <property type="match status" value="1"/>
</dbReference>
<dbReference type="InterPro" id="IPR036179">
    <property type="entry name" value="Ig-like_dom_sf"/>
</dbReference>
<keyword evidence="5" id="KW-0393">Immunoglobulin domain</keyword>
<dbReference type="GO" id="GO:0002250">
    <property type="term" value="P:adaptive immune response"/>
    <property type="evidence" value="ECO:0007669"/>
    <property type="project" value="UniProtKB-KW"/>
</dbReference>
<keyword evidence="2" id="KW-0391">Immunity</keyword>
<dbReference type="InterPro" id="IPR013783">
    <property type="entry name" value="Ig-like_fold"/>
</dbReference>
<evidence type="ECO:0000256" key="1">
    <source>
        <dbReference type="ARBA" id="ARBA00022729"/>
    </source>
</evidence>
<dbReference type="PANTHER" id="PTHR19343">
    <property type="entry name" value="T CELL RECEPTOR ALPHA VARIABLE 1-2"/>
    <property type="match status" value="1"/>
</dbReference>
<evidence type="ECO:0000313" key="10">
    <source>
        <dbReference type="Proteomes" id="UP000002494"/>
    </source>
</evidence>
<accession>A0A8I6AEL6</accession>
<keyword evidence="3" id="KW-1064">Adaptive immunity</keyword>
<keyword evidence="6" id="KW-1279">T cell receptor</keyword>
<dbReference type="PROSITE" id="PS50835">
    <property type="entry name" value="IG_LIKE"/>
    <property type="match status" value="1"/>
</dbReference>
<keyword evidence="1 7" id="KW-0732">Signal</keyword>
<evidence type="ECO:0000256" key="2">
    <source>
        <dbReference type="ARBA" id="ARBA00022859"/>
    </source>
</evidence>
<evidence type="ECO:0000256" key="5">
    <source>
        <dbReference type="ARBA" id="ARBA00023319"/>
    </source>
</evidence>
<name>A0A8I6AEL6_RAT</name>
<dbReference type="Pfam" id="PF07686">
    <property type="entry name" value="V-set"/>
    <property type="match status" value="1"/>
</dbReference>
<evidence type="ECO:0000256" key="3">
    <source>
        <dbReference type="ARBA" id="ARBA00023130"/>
    </source>
</evidence>
<evidence type="ECO:0000256" key="4">
    <source>
        <dbReference type="ARBA" id="ARBA00023170"/>
    </source>
</evidence>
<evidence type="ECO:0000256" key="7">
    <source>
        <dbReference type="SAM" id="SignalP"/>
    </source>
</evidence>
<dbReference type="Ensembl" id="ENSRNOT00000111829.2">
    <property type="protein sequence ID" value="ENSRNOP00000090857.2"/>
    <property type="gene ID" value="ENSRNOG00000068831.2"/>
</dbReference>
<feature type="domain" description="Ig-like" evidence="8">
    <location>
        <begin position="29"/>
        <end position="115"/>
    </location>
</feature>
<feature type="signal peptide" evidence="7">
    <location>
        <begin position="1"/>
        <end position="28"/>
    </location>
</feature>
<gene>
    <name evidence="11" type="primary">ENSRNOG00000068831</name>
</gene>
<reference evidence="9" key="1">
    <citation type="submission" date="2024-01" db="EMBL/GenBank/DDBJ databases">
        <title>GRCr8: a new rat reference genome assembly contstructed from accurate long reads and long range scaffolding.</title>
        <authorList>
            <person name="Doris P.A."/>
            <person name="Kalbfleisch T."/>
            <person name="Li K."/>
            <person name="Howe K."/>
            <person name="Wood J."/>
        </authorList>
    </citation>
    <scope>NUCLEOTIDE SEQUENCE [LARGE SCALE GENOMIC DNA]</scope>
    <source>
        <strain evidence="9">Brown Norway</strain>
    </source>
</reference>
<evidence type="ECO:0000313" key="11">
    <source>
        <dbReference type="RGD" id="150344088"/>
    </source>
</evidence>
<dbReference type="RGD" id="150344088">
    <property type="gene designation" value="ENSRNOG00000068831"/>
</dbReference>
<dbReference type="InterPro" id="IPR051006">
    <property type="entry name" value="TCR_variable_domain"/>
</dbReference>
<dbReference type="FunCoup" id="A0A8I6AEL6">
    <property type="interactions" value="402"/>
</dbReference>
<dbReference type="SUPFAM" id="SSF48726">
    <property type="entry name" value="Immunoglobulin"/>
    <property type="match status" value="1"/>
</dbReference>